<gene>
    <name evidence="2" type="ORF">EYC98_06965</name>
</gene>
<dbReference type="EMBL" id="SHNN01000001">
    <property type="protein sequence ID" value="MCX2980615.1"/>
    <property type="molecule type" value="Genomic_DNA"/>
</dbReference>
<dbReference type="PANTHER" id="PTHR37805">
    <property type="entry name" value="CYTOPLASMIC PROTEIN-RELATED"/>
    <property type="match status" value="1"/>
</dbReference>
<dbReference type="Pfam" id="PF07308">
    <property type="entry name" value="DUF1456"/>
    <property type="match status" value="2"/>
</dbReference>
<comment type="caution">
    <text evidence="2">The sequence shown here is derived from an EMBL/GenBank/DDBJ whole genome shotgun (WGS) entry which is preliminary data.</text>
</comment>
<keyword evidence="3" id="KW-1185">Reference proteome</keyword>
<protein>
    <submittedName>
        <fullName evidence="2">DUF1456 family protein</fullName>
    </submittedName>
</protein>
<dbReference type="PANTHER" id="PTHR37805:SF1">
    <property type="entry name" value="CYTOPLASMIC PROTEIN"/>
    <property type="match status" value="1"/>
</dbReference>
<accession>A0ABT3TFM6</accession>
<name>A0ABT3TFM6_9GAMM</name>
<feature type="compositionally biased region" description="Polar residues" evidence="1">
    <location>
        <begin position="160"/>
        <end position="171"/>
    </location>
</feature>
<organism evidence="2 3">
    <name type="scientific">Candidatus Litorirhabdus singularis</name>
    <dbReference type="NCBI Taxonomy" id="2518993"/>
    <lineage>
        <taxon>Bacteria</taxon>
        <taxon>Pseudomonadati</taxon>
        <taxon>Pseudomonadota</taxon>
        <taxon>Gammaproteobacteria</taxon>
        <taxon>Cellvibrionales</taxon>
        <taxon>Halieaceae</taxon>
        <taxon>Candidatus Litorirhabdus</taxon>
    </lineage>
</organism>
<evidence type="ECO:0000313" key="3">
    <source>
        <dbReference type="Proteomes" id="UP001143362"/>
    </source>
</evidence>
<evidence type="ECO:0000313" key="2">
    <source>
        <dbReference type="EMBL" id="MCX2980615.1"/>
    </source>
</evidence>
<proteinExistence type="predicted"/>
<feature type="region of interest" description="Disordered" evidence="1">
    <location>
        <begin position="154"/>
        <end position="178"/>
    </location>
</feature>
<sequence length="178" mass="20370">MTNNDVLRRIRYIFDFNDAKMIAIFALADLQVKRGDIIAWLLKDDDPAYEDCNGRTLATFLNGLISEKRGKRPGPQPEPEHHLTNNIVLMKLKIALNLQSEDIIAMVTLGGFRLSAPELSSFMRRPGHRNYRECKDQVLRYFLKGLQVKYRGEQVESAETAESTKTPTANSPYAKWIK</sequence>
<dbReference type="Proteomes" id="UP001143362">
    <property type="component" value="Unassembled WGS sequence"/>
</dbReference>
<evidence type="ECO:0000256" key="1">
    <source>
        <dbReference type="SAM" id="MobiDB-lite"/>
    </source>
</evidence>
<dbReference type="InterPro" id="IPR009921">
    <property type="entry name" value="YehS-like"/>
</dbReference>
<reference evidence="2" key="1">
    <citation type="submission" date="2019-02" db="EMBL/GenBank/DDBJ databases">
        <authorList>
            <person name="Li S.-H."/>
        </authorList>
    </citation>
    <scope>NUCLEOTIDE SEQUENCE</scope>
    <source>
        <strain evidence="2">IMCC14734</strain>
    </source>
</reference>